<dbReference type="AlphaFoldDB" id="A0A1E3P2T5"/>
<dbReference type="InterPro" id="IPR052693">
    <property type="entry name" value="Yeast_MDR_Regulatory"/>
</dbReference>
<dbReference type="PROSITE" id="PS50048">
    <property type="entry name" value="ZN2_CY6_FUNGAL_2"/>
    <property type="match status" value="1"/>
</dbReference>
<dbReference type="InterPro" id="IPR001138">
    <property type="entry name" value="Zn2Cys6_DnaBD"/>
</dbReference>
<protein>
    <recommendedName>
        <fullName evidence="6">Zn(2)-C6 fungal-type domain-containing protein</fullName>
    </recommendedName>
</protein>
<name>A0A1E3P2T5_WICAA</name>
<keyword evidence="8" id="KW-1185">Reference proteome</keyword>
<evidence type="ECO:0000256" key="5">
    <source>
        <dbReference type="SAM" id="Phobius"/>
    </source>
</evidence>
<dbReference type="GO" id="GO:0006351">
    <property type="term" value="P:DNA-templated transcription"/>
    <property type="evidence" value="ECO:0007669"/>
    <property type="project" value="InterPro"/>
</dbReference>
<dbReference type="SUPFAM" id="SSF57701">
    <property type="entry name" value="Zn2/Cys6 DNA-binding domain"/>
    <property type="match status" value="1"/>
</dbReference>
<dbReference type="PANTHER" id="PTHR31405:SF8">
    <property type="entry name" value="TRANSCRIPTION FACTOR PDR8-RELATED"/>
    <property type="match status" value="1"/>
</dbReference>
<dbReference type="STRING" id="683960.A0A1E3P2T5"/>
<dbReference type="GO" id="GO:0003677">
    <property type="term" value="F:DNA binding"/>
    <property type="evidence" value="ECO:0007669"/>
    <property type="project" value="InterPro"/>
</dbReference>
<evidence type="ECO:0000256" key="4">
    <source>
        <dbReference type="SAM" id="MobiDB-lite"/>
    </source>
</evidence>
<keyword evidence="3" id="KW-0539">Nucleus</keyword>
<keyword evidence="5" id="KW-0472">Membrane</keyword>
<evidence type="ECO:0000313" key="8">
    <source>
        <dbReference type="Proteomes" id="UP000094112"/>
    </source>
</evidence>
<sequence length="719" mass="83274">MDAQNNNNFNRNNYTDHSSPDSNKKRRKRVSLTCTSCKKRKVKCDQGKPCSSCVKKRIPPHLCIYEDSPFIPNTEQSTTPTETIILLKDENVKLKAELEELKKWKEIVSGDPMPTPLGGKVQLFENISMKANKVMYFGPTSWRTLLDKEGTYTELVKSAKNYVSSVKREWKNEKNLNHIPYEEYKDINVGTPKTLLDNLANFLPKYDVLENYMIKYLDGYWNQRLPIIEREQLMKDFHQIVIPNGDDSGTFTFKIINKSIDYAKIALMVIVLKYMTATSNSHQQDSDYDSRDHLLRYADKLLEFSKSNSKSTIPALQALILIRQFRMINPIDGDGGDSSGGALTFKFAINMAILMGLNKDIDTLYAKSPPYTRQIFKNIWSHLMYQDAVLSFHLGIPLTIEDQYIDRHYFENNDLLSTITMFLREIVRVLTRSDHCSQHEIVSIIEKMENYNNGEFQKLSSSVKELSSADVVLNDFQKLISIELKLFAIYTLHVLYDVLYHGVEDYDPNKAVYYNGTMKYGTLSATHFIEILLRFNKFCVDNKDNEDKLFKIVEMSQSMVGVSKIIFIKIFCAICTFEVIRLFEDDLRSTHPKTLYFSMDITDFEKLNPHDRSHTLNQSYRSPAFLHGLMTLACKYMLKMKNESFQSVFNLNFCLFVVLALFKYFERFIDRKLSKEKETSSLDKIRATVKYEDCEDADLPHDDTSIPSPPAILQTSQDQ</sequence>
<feature type="region of interest" description="Disordered" evidence="4">
    <location>
        <begin position="1"/>
        <end position="27"/>
    </location>
</feature>
<accession>A0A1E3P2T5</accession>
<dbReference type="Proteomes" id="UP000094112">
    <property type="component" value="Unassembled WGS sequence"/>
</dbReference>
<keyword evidence="5" id="KW-0812">Transmembrane</keyword>
<feature type="transmembrane region" description="Helical" evidence="5">
    <location>
        <begin position="644"/>
        <end position="665"/>
    </location>
</feature>
<organism evidence="7 8">
    <name type="scientific">Wickerhamomyces anomalus (strain ATCC 58044 / CBS 1984 / NCYC 433 / NRRL Y-366-8)</name>
    <name type="common">Yeast</name>
    <name type="synonym">Hansenula anomala</name>
    <dbReference type="NCBI Taxonomy" id="683960"/>
    <lineage>
        <taxon>Eukaryota</taxon>
        <taxon>Fungi</taxon>
        <taxon>Dikarya</taxon>
        <taxon>Ascomycota</taxon>
        <taxon>Saccharomycotina</taxon>
        <taxon>Saccharomycetes</taxon>
        <taxon>Phaffomycetales</taxon>
        <taxon>Wickerhamomycetaceae</taxon>
        <taxon>Wickerhamomyces</taxon>
    </lineage>
</organism>
<keyword evidence="1" id="KW-0479">Metal-binding</keyword>
<dbReference type="GeneID" id="30203539"/>
<feature type="region of interest" description="Disordered" evidence="4">
    <location>
        <begin position="696"/>
        <end position="719"/>
    </location>
</feature>
<dbReference type="SMART" id="SM00066">
    <property type="entry name" value="GAL4"/>
    <property type="match status" value="1"/>
</dbReference>
<dbReference type="GO" id="GO:0008270">
    <property type="term" value="F:zinc ion binding"/>
    <property type="evidence" value="ECO:0007669"/>
    <property type="project" value="InterPro"/>
</dbReference>
<dbReference type="EMBL" id="KV454210">
    <property type="protein sequence ID" value="ODQ59653.1"/>
    <property type="molecule type" value="Genomic_DNA"/>
</dbReference>
<dbReference type="Gene3D" id="4.10.240.10">
    <property type="entry name" value="Zn(2)-C6 fungal-type DNA-binding domain"/>
    <property type="match status" value="1"/>
</dbReference>
<dbReference type="RefSeq" id="XP_019038860.1">
    <property type="nucleotide sequence ID" value="XM_019186293.1"/>
</dbReference>
<evidence type="ECO:0000313" key="7">
    <source>
        <dbReference type="EMBL" id="ODQ59653.1"/>
    </source>
</evidence>
<dbReference type="InterPro" id="IPR036864">
    <property type="entry name" value="Zn2-C6_fun-type_DNA-bd_sf"/>
</dbReference>
<dbReference type="CDD" id="cd12148">
    <property type="entry name" value="fungal_TF_MHR"/>
    <property type="match status" value="1"/>
</dbReference>
<dbReference type="Pfam" id="PF04082">
    <property type="entry name" value="Fungal_trans"/>
    <property type="match status" value="1"/>
</dbReference>
<gene>
    <name evidence="7" type="ORF">WICANDRAFT_91399</name>
</gene>
<dbReference type="SMART" id="SM00906">
    <property type="entry name" value="Fungal_trans"/>
    <property type="match status" value="1"/>
</dbReference>
<dbReference type="CDD" id="cd00067">
    <property type="entry name" value="GAL4"/>
    <property type="match status" value="1"/>
</dbReference>
<dbReference type="OrthoDB" id="4356994at2759"/>
<evidence type="ECO:0000256" key="2">
    <source>
        <dbReference type="ARBA" id="ARBA00022833"/>
    </source>
</evidence>
<dbReference type="InterPro" id="IPR007219">
    <property type="entry name" value="XnlR_reg_dom"/>
</dbReference>
<evidence type="ECO:0000259" key="6">
    <source>
        <dbReference type="PROSITE" id="PS50048"/>
    </source>
</evidence>
<feature type="domain" description="Zn(2)-C6 fungal-type" evidence="6">
    <location>
        <begin position="33"/>
        <end position="65"/>
    </location>
</feature>
<dbReference type="GO" id="GO:0000981">
    <property type="term" value="F:DNA-binding transcription factor activity, RNA polymerase II-specific"/>
    <property type="evidence" value="ECO:0007669"/>
    <property type="project" value="InterPro"/>
</dbReference>
<keyword evidence="5" id="KW-1133">Transmembrane helix</keyword>
<dbReference type="PANTHER" id="PTHR31405">
    <property type="entry name" value="TRANSCRIPTION FACTOR PDR8-RELATED"/>
    <property type="match status" value="1"/>
</dbReference>
<proteinExistence type="predicted"/>
<keyword evidence="2" id="KW-0862">Zinc</keyword>
<dbReference type="Pfam" id="PF00172">
    <property type="entry name" value="Zn_clus"/>
    <property type="match status" value="1"/>
</dbReference>
<evidence type="ECO:0000256" key="3">
    <source>
        <dbReference type="ARBA" id="ARBA00023242"/>
    </source>
</evidence>
<evidence type="ECO:0000256" key="1">
    <source>
        <dbReference type="ARBA" id="ARBA00022723"/>
    </source>
</evidence>
<feature type="compositionally biased region" description="Low complexity" evidence="4">
    <location>
        <begin position="1"/>
        <end position="13"/>
    </location>
</feature>
<reference evidence="7 8" key="1">
    <citation type="journal article" date="2016" name="Proc. Natl. Acad. Sci. U.S.A.">
        <title>Comparative genomics of biotechnologically important yeasts.</title>
        <authorList>
            <person name="Riley R."/>
            <person name="Haridas S."/>
            <person name="Wolfe K.H."/>
            <person name="Lopes M.R."/>
            <person name="Hittinger C.T."/>
            <person name="Goeker M."/>
            <person name="Salamov A.A."/>
            <person name="Wisecaver J.H."/>
            <person name="Long T.M."/>
            <person name="Calvey C.H."/>
            <person name="Aerts A.L."/>
            <person name="Barry K.W."/>
            <person name="Choi C."/>
            <person name="Clum A."/>
            <person name="Coughlan A.Y."/>
            <person name="Deshpande S."/>
            <person name="Douglass A.P."/>
            <person name="Hanson S.J."/>
            <person name="Klenk H.-P."/>
            <person name="LaButti K.M."/>
            <person name="Lapidus A."/>
            <person name="Lindquist E.A."/>
            <person name="Lipzen A.M."/>
            <person name="Meier-Kolthoff J.P."/>
            <person name="Ohm R.A."/>
            <person name="Otillar R.P."/>
            <person name="Pangilinan J.L."/>
            <person name="Peng Y."/>
            <person name="Rokas A."/>
            <person name="Rosa C.A."/>
            <person name="Scheuner C."/>
            <person name="Sibirny A.A."/>
            <person name="Slot J.C."/>
            <person name="Stielow J.B."/>
            <person name="Sun H."/>
            <person name="Kurtzman C.P."/>
            <person name="Blackwell M."/>
            <person name="Grigoriev I.V."/>
            <person name="Jeffries T.W."/>
        </authorList>
    </citation>
    <scope>NUCLEOTIDE SEQUENCE [LARGE SCALE GENOMIC DNA]</scope>
    <source>
        <strain evidence="8">ATCC 58044 / CBS 1984 / NCYC 433 / NRRL Y-366-8</strain>
    </source>
</reference>